<comment type="caution">
    <text evidence="1">The sequence shown here is derived from an EMBL/GenBank/DDBJ whole genome shotgun (WGS) entry which is preliminary data.</text>
</comment>
<keyword evidence="2" id="KW-1185">Reference proteome</keyword>
<gene>
    <name evidence="1" type="ORF">L6452_30752</name>
</gene>
<sequence>MIYDNTESRVEKSVIATVEEVMQMLGVNADNFVKLDDYESDDDEQAAARYDSYWKVKEEGMNVIEHNIESNGPDPENSVTVEEFVQNSIAQGNLSQGENVLDDLFGETLDENFDDLEDEEFVDLDQTFPVQQAKVVEVAQFAGTIDYTPPSYRLFDDDEILTAIPIVSPTRNFFLINPSKNQKLTNPENQKDQEFLPQSPNQKILKKKGQLSLIFKTSGISCTKKEN</sequence>
<accession>A0ACB8ZI25</accession>
<dbReference type="EMBL" id="CM042056">
    <property type="protein sequence ID" value="KAI3697657.1"/>
    <property type="molecule type" value="Genomic_DNA"/>
</dbReference>
<dbReference type="Proteomes" id="UP001055879">
    <property type="component" value="Linkage Group LG10"/>
</dbReference>
<evidence type="ECO:0000313" key="2">
    <source>
        <dbReference type="Proteomes" id="UP001055879"/>
    </source>
</evidence>
<protein>
    <submittedName>
        <fullName evidence="1">Uncharacterized protein</fullName>
    </submittedName>
</protein>
<organism evidence="1 2">
    <name type="scientific">Arctium lappa</name>
    <name type="common">Greater burdock</name>
    <name type="synonym">Lappa major</name>
    <dbReference type="NCBI Taxonomy" id="4217"/>
    <lineage>
        <taxon>Eukaryota</taxon>
        <taxon>Viridiplantae</taxon>
        <taxon>Streptophyta</taxon>
        <taxon>Embryophyta</taxon>
        <taxon>Tracheophyta</taxon>
        <taxon>Spermatophyta</taxon>
        <taxon>Magnoliopsida</taxon>
        <taxon>eudicotyledons</taxon>
        <taxon>Gunneridae</taxon>
        <taxon>Pentapetalae</taxon>
        <taxon>asterids</taxon>
        <taxon>campanulids</taxon>
        <taxon>Asterales</taxon>
        <taxon>Asteraceae</taxon>
        <taxon>Carduoideae</taxon>
        <taxon>Cardueae</taxon>
        <taxon>Arctiinae</taxon>
        <taxon>Arctium</taxon>
    </lineage>
</organism>
<evidence type="ECO:0000313" key="1">
    <source>
        <dbReference type="EMBL" id="KAI3697657.1"/>
    </source>
</evidence>
<name>A0ACB8ZI25_ARCLA</name>
<reference evidence="1 2" key="2">
    <citation type="journal article" date="2022" name="Mol. Ecol. Resour.">
        <title>The genomes of chicory, endive, great burdock and yacon provide insights into Asteraceae paleo-polyploidization history and plant inulin production.</title>
        <authorList>
            <person name="Fan W."/>
            <person name="Wang S."/>
            <person name="Wang H."/>
            <person name="Wang A."/>
            <person name="Jiang F."/>
            <person name="Liu H."/>
            <person name="Zhao H."/>
            <person name="Xu D."/>
            <person name="Zhang Y."/>
        </authorList>
    </citation>
    <scope>NUCLEOTIDE SEQUENCE [LARGE SCALE GENOMIC DNA]</scope>
    <source>
        <strain evidence="2">cv. Niubang</strain>
    </source>
</reference>
<proteinExistence type="predicted"/>
<reference evidence="2" key="1">
    <citation type="journal article" date="2022" name="Mol. Ecol. Resour.">
        <title>The genomes of chicory, endive, great burdock and yacon provide insights into Asteraceae palaeo-polyploidization history and plant inulin production.</title>
        <authorList>
            <person name="Fan W."/>
            <person name="Wang S."/>
            <person name="Wang H."/>
            <person name="Wang A."/>
            <person name="Jiang F."/>
            <person name="Liu H."/>
            <person name="Zhao H."/>
            <person name="Xu D."/>
            <person name="Zhang Y."/>
        </authorList>
    </citation>
    <scope>NUCLEOTIDE SEQUENCE [LARGE SCALE GENOMIC DNA]</scope>
    <source>
        <strain evidence="2">cv. Niubang</strain>
    </source>
</reference>